<feature type="transmembrane region" description="Helical" evidence="1">
    <location>
        <begin position="175"/>
        <end position="196"/>
    </location>
</feature>
<evidence type="ECO:0000313" key="3">
    <source>
        <dbReference type="Proteomes" id="UP000633263"/>
    </source>
</evidence>
<feature type="transmembrane region" description="Helical" evidence="1">
    <location>
        <begin position="137"/>
        <end position="155"/>
    </location>
</feature>
<feature type="transmembrane region" description="Helical" evidence="1">
    <location>
        <begin position="334"/>
        <end position="353"/>
    </location>
</feature>
<feature type="transmembrane region" description="Helical" evidence="1">
    <location>
        <begin position="235"/>
        <end position="256"/>
    </location>
</feature>
<organism evidence="2 3">
    <name type="scientific">Halopseudomonas pertucinogena</name>
    <dbReference type="NCBI Taxonomy" id="86175"/>
    <lineage>
        <taxon>Bacteria</taxon>
        <taxon>Pseudomonadati</taxon>
        <taxon>Pseudomonadota</taxon>
        <taxon>Gammaproteobacteria</taxon>
        <taxon>Pseudomonadales</taxon>
        <taxon>Pseudomonadaceae</taxon>
        <taxon>Halopseudomonas</taxon>
    </lineage>
</organism>
<reference evidence="3" key="1">
    <citation type="journal article" date="2019" name="Int. J. Syst. Evol. Microbiol.">
        <title>The Global Catalogue of Microorganisms (GCM) 10K type strain sequencing project: providing services to taxonomists for standard genome sequencing and annotation.</title>
        <authorList>
            <consortium name="The Broad Institute Genomics Platform"/>
            <consortium name="The Broad Institute Genome Sequencing Center for Infectious Disease"/>
            <person name="Wu L."/>
            <person name="Ma J."/>
        </authorList>
    </citation>
    <scope>NUCLEOTIDE SEQUENCE [LARGE SCALE GENOMIC DNA]</scope>
    <source>
        <strain evidence="3">JCM 11590</strain>
    </source>
</reference>
<keyword evidence="3" id="KW-1185">Reference proteome</keyword>
<gene>
    <name evidence="2" type="ORF">GCM10009083_20590</name>
</gene>
<feature type="transmembrane region" description="Helical" evidence="1">
    <location>
        <begin position="389"/>
        <end position="414"/>
    </location>
</feature>
<dbReference type="PANTHER" id="PTHR30354">
    <property type="entry name" value="GNT FAMILY GLUCONATE TRANSPORTER"/>
    <property type="match status" value="1"/>
</dbReference>
<dbReference type="Pfam" id="PF02447">
    <property type="entry name" value="GntP_permease"/>
    <property type="match status" value="1"/>
</dbReference>
<name>A0ABQ2CRS0_9GAMM</name>
<feature type="transmembrane region" description="Helical" evidence="1">
    <location>
        <begin position="306"/>
        <end position="328"/>
    </location>
</feature>
<feature type="transmembrane region" description="Helical" evidence="1">
    <location>
        <begin position="365"/>
        <end position="383"/>
    </location>
</feature>
<proteinExistence type="predicted"/>
<accession>A0ABQ2CRS0</accession>
<feature type="transmembrane region" description="Helical" evidence="1">
    <location>
        <begin position="104"/>
        <end position="125"/>
    </location>
</feature>
<evidence type="ECO:0000313" key="2">
    <source>
        <dbReference type="EMBL" id="GGJ03676.1"/>
    </source>
</evidence>
<dbReference type="RefSeq" id="WP_188636549.1">
    <property type="nucleotide sequence ID" value="NZ_BMNN01000004.1"/>
</dbReference>
<keyword evidence="1" id="KW-0472">Membrane</keyword>
<protein>
    <submittedName>
        <fullName evidence="2">Transporter</fullName>
    </submittedName>
</protein>
<keyword evidence="1" id="KW-0812">Transmembrane</keyword>
<keyword evidence="1" id="KW-1133">Transmembrane helix</keyword>
<dbReference type="InterPro" id="IPR003474">
    <property type="entry name" value="Glcn_transporter"/>
</dbReference>
<feature type="transmembrane region" description="Helical" evidence="1">
    <location>
        <begin position="262"/>
        <end position="285"/>
    </location>
</feature>
<dbReference type="EMBL" id="BMNN01000004">
    <property type="protein sequence ID" value="GGJ03676.1"/>
    <property type="molecule type" value="Genomic_DNA"/>
</dbReference>
<feature type="transmembrane region" description="Helical" evidence="1">
    <location>
        <begin position="55"/>
        <end position="76"/>
    </location>
</feature>
<dbReference type="PANTHER" id="PTHR30354:SF11">
    <property type="entry name" value="PERMEASE"/>
    <property type="match status" value="1"/>
</dbReference>
<sequence>MGLVLILIALIVFIVMATTRWKLHPFLALLGAALLAGFAYQLPTLEITGHITRGFGNILGYIGIVIVFGTIIGVILERSGAAITMAETVIRLLGERFPTLTMSITGYLVSIPVFCDSGYVILNSLKNALAARMKISVVAMSVALATGLYATHTFVPPTPGPIAAAGNLGLESNLGLVIGVGLLVALVTALAGMFWANRFIHKEIELVEDGAPIIDSDAYQTMRDSYGVLPGPAKAFAPIFVPIALICLGTVVNLPARPVGEGMIYTLFAFLGQPVVALAIGLGLACTLLKSSNKRQELQDRVTEGIIAAAPILLITGAGGAFGAILSATPLGDYLGQTLSGLGIGLFMPFLVAAGLKTAQGSSTVSLVTTSALVAPLLGQLGLDSEMGRVLTVMAIGAGAMTVSHANDSFFWVVTQFSRMKVATGYQAQTAATLIQGVVGMLTVWLLSLVLL</sequence>
<feature type="transmembrane region" description="Helical" evidence="1">
    <location>
        <begin position="426"/>
        <end position="451"/>
    </location>
</feature>
<dbReference type="Proteomes" id="UP000633263">
    <property type="component" value="Unassembled WGS sequence"/>
</dbReference>
<evidence type="ECO:0000256" key="1">
    <source>
        <dbReference type="SAM" id="Phobius"/>
    </source>
</evidence>
<feature type="transmembrane region" description="Helical" evidence="1">
    <location>
        <begin position="27"/>
        <end position="43"/>
    </location>
</feature>
<comment type="caution">
    <text evidence="2">The sequence shown here is derived from an EMBL/GenBank/DDBJ whole genome shotgun (WGS) entry which is preliminary data.</text>
</comment>